<protein>
    <recommendedName>
        <fullName evidence="3">Alpha-L-rhamnosidase six-hairpin glycosidase domain-containing protein</fullName>
    </recommendedName>
</protein>
<dbReference type="SUPFAM" id="SSF48208">
    <property type="entry name" value="Six-hairpin glycosidases"/>
    <property type="match status" value="1"/>
</dbReference>
<dbReference type="EMBL" id="HG992338">
    <property type="protein sequence ID" value="CAE6759574.1"/>
    <property type="molecule type" value="Genomic_DNA"/>
</dbReference>
<name>A0A8D6V6N5_9XANT</name>
<evidence type="ECO:0000313" key="4">
    <source>
        <dbReference type="EMBL" id="CAE6759574.1"/>
    </source>
</evidence>
<keyword evidence="6" id="KW-1185">Reference proteome</keyword>
<dbReference type="Gene3D" id="1.50.10.10">
    <property type="match status" value="1"/>
</dbReference>
<feature type="region of interest" description="Disordered" evidence="1">
    <location>
        <begin position="541"/>
        <end position="561"/>
    </location>
</feature>
<dbReference type="EMBL" id="HG992341">
    <property type="protein sequence ID" value="CAE6790198.1"/>
    <property type="molecule type" value="Genomic_DNA"/>
</dbReference>
<dbReference type="InterPro" id="IPR012341">
    <property type="entry name" value="6hp_glycosidase-like_sf"/>
</dbReference>
<evidence type="ECO:0000256" key="2">
    <source>
        <dbReference type="SAM" id="SignalP"/>
    </source>
</evidence>
<dbReference type="EMBL" id="HG992338">
    <property type="protein sequence ID" value="CAE6759608.1"/>
    <property type="molecule type" value="Genomic_DNA"/>
</dbReference>
<dbReference type="Pfam" id="PF17389">
    <property type="entry name" value="Bac_rhamnosid6H"/>
    <property type="match status" value="1"/>
</dbReference>
<evidence type="ECO:0000259" key="3">
    <source>
        <dbReference type="Pfam" id="PF17389"/>
    </source>
</evidence>
<keyword evidence="2" id="KW-0732">Signal</keyword>
<accession>A0A8D6V6N5</accession>
<reference evidence="5 6" key="1">
    <citation type="submission" date="2021-02" db="EMBL/GenBank/DDBJ databases">
        <authorList>
            <person name="Pothier F. J."/>
        </authorList>
    </citation>
    <scope>NUCLEOTIDE SEQUENCE</scope>
    <source>
        <strain evidence="4 6">301</strain>
        <strain evidence="5">CFBP 1159</strain>
    </source>
</reference>
<dbReference type="Proteomes" id="UP000835287">
    <property type="component" value="Chromosome"/>
</dbReference>
<evidence type="ECO:0000313" key="6">
    <source>
        <dbReference type="Proteomes" id="UP000835287"/>
    </source>
</evidence>
<evidence type="ECO:0000313" key="5">
    <source>
        <dbReference type="EMBL" id="CAE6790198.1"/>
    </source>
</evidence>
<evidence type="ECO:0000256" key="1">
    <source>
        <dbReference type="SAM" id="MobiDB-lite"/>
    </source>
</evidence>
<organism evidence="5">
    <name type="scientific">Xanthomonas arboricola pv. corylina</name>
    <dbReference type="NCBI Taxonomy" id="487821"/>
    <lineage>
        <taxon>Bacteria</taxon>
        <taxon>Pseudomonadati</taxon>
        <taxon>Pseudomonadota</taxon>
        <taxon>Gammaproteobacteria</taxon>
        <taxon>Lysobacterales</taxon>
        <taxon>Lysobacteraceae</taxon>
        <taxon>Xanthomonas</taxon>
    </lineage>
</organism>
<proteinExistence type="predicted"/>
<feature type="signal peptide" evidence="2">
    <location>
        <begin position="1"/>
        <end position="47"/>
    </location>
</feature>
<dbReference type="AlphaFoldDB" id="A0A8D6V6N5"/>
<dbReference type="Proteomes" id="UP000835243">
    <property type="component" value="Chromosome"/>
</dbReference>
<dbReference type="EMBL" id="HG992341">
    <property type="protein sequence ID" value="CAE6790226.1"/>
    <property type="molecule type" value="Genomic_DNA"/>
</dbReference>
<feature type="domain" description="Alpha-L-rhamnosidase six-hairpin glycosidase" evidence="3">
    <location>
        <begin position="205"/>
        <end position="318"/>
    </location>
</feature>
<sequence length="754" mass="82391">MARQCRALQRVQRGREADGASRLAASMLKMICMAAMLGAAASSPVLADELEFQGRRAQAQALEDGGFVLRWPQGERRIGPQPMRTHTASPLFDALFAMAQQEMADDRVEAIRDPAFNDGKPVPCACFETGERWPYVWTRDVSFAADLALARLEPERTRNALRFKLSAARDGQTPGVFVAQDTGSGGSWPISSDRVVWFLAARGLLDDKAFAEDVWEALQATLAQDRDAVFDAQIGLYRGETSFLDWREQTYPEWTRQDVRFIAESFALSTNVLHYHALRLAEQLARQHGDARASRYAQWADALRQAIATRFWDARSNQYVSYLGNAAHPVRYAKVDLLGVSLGVLAEVFPKERARAALRRYPLVAGGSPVVWPQEAEQPIYHNRAVWPFVSAYALRAARQLDDAPRIALELQSLMRGSALAGSNMENYEMQSLAVHVEEGTRSGPVVNSPRQLWSVAGYLSAVLEGVFGIGADGSVTPKLPRTLVPLLFGDRQQIVLEQGARRYVLQRPTASAGELLVAGKVEQQGQTTLVHLIGRKADTTAPPQPGQVFAPSTPEAPVAQRQGDGYRVVIPAGATLYMDGHALDATRHLDLREDGRLHVLSLTRRADGLESLHSPALTLGPLQEVPGSEAWVWTATRAGQHRVSLRYRNPNGPINTGVTAAVKRLLLECPGQATQSQVVVMPHSVGEQLSTQVSFTVVAGQQCRFRLEDGFNMSALAHFAQYNGGRGGRDGVVNTAQVSALLVGPAASTEAAQ</sequence>
<feature type="chain" id="PRO_5044689878" description="Alpha-L-rhamnosidase six-hairpin glycosidase domain-containing protein" evidence="2">
    <location>
        <begin position="48"/>
        <end position="754"/>
    </location>
</feature>
<gene>
    <name evidence="5" type="ORF">CFBP1159_26230</name>
    <name evidence="4" type="ORF">XAC301_18770</name>
</gene>
<dbReference type="InterPro" id="IPR008928">
    <property type="entry name" value="6-hairpin_glycosidase_sf"/>
</dbReference>
<dbReference type="GO" id="GO:0005975">
    <property type="term" value="P:carbohydrate metabolic process"/>
    <property type="evidence" value="ECO:0007669"/>
    <property type="project" value="InterPro"/>
</dbReference>
<dbReference type="InterPro" id="IPR035396">
    <property type="entry name" value="Bac_rhamnosid6H"/>
</dbReference>